<dbReference type="InterPro" id="IPR001251">
    <property type="entry name" value="CRAL-TRIO_dom"/>
</dbReference>
<dbReference type="SUPFAM" id="SSF46938">
    <property type="entry name" value="CRAL/TRIO N-terminal domain"/>
    <property type="match status" value="1"/>
</dbReference>
<dbReference type="Proteomes" id="UP000673691">
    <property type="component" value="Unassembled WGS sequence"/>
</dbReference>
<dbReference type="EMBL" id="JAEFCI010012700">
    <property type="protein sequence ID" value="KAG5455846.1"/>
    <property type="molecule type" value="Genomic_DNA"/>
</dbReference>
<proteinExistence type="predicted"/>
<dbReference type="CDD" id="cd00170">
    <property type="entry name" value="SEC14"/>
    <property type="match status" value="1"/>
</dbReference>
<reference evidence="2 3" key="1">
    <citation type="journal article" name="Sci. Rep.">
        <title>Genome-scale phylogenetic analyses confirm Olpidium as the closest living zoosporic fungus to the non-flagellated, terrestrial fungi.</title>
        <authorList>
            <person name="Chang Y."/>
            <person name="Rochon D."/>
            <person name="Sekimoto S."/>
            <person name="Wang Y."/>
            <person name="Chovatia M."/>
            <person name="Sandor L."/>
            <person name="Salamov A."/>
            <person name="Grigoriev I.V."/>
            <person name="Stajich J.E."/>
            <person name="Spatafora J.W."/>
        </authorList>
    </citation>
    <scope>NUCLEOTIDE SEQUENCE [LARGE SCALE GENOMIC DNA]</scope>
    <source>
        <strain evidence="2">S191</strain>
    </source>
</reference>
<name>A0A8H7ZLZ3_9FUNG</name>
<dbReference type="OrthoDB" id="1434354at2759"/>
<gene>
    <name evidence="2" type="ORF">BJ554DRAFT_4587</name>
</gene>
<feature type="non-terminal residue" evidence="2">
    <location>
        <position position="334"/>
    </location>
</feature>
<dbReference type="SMART" id="SM00516">
    <property type="entry name" value="SEC14"/>
    <property type="match status" value="1"/>
</dbReference>
<dbReference type="PANTHER" id="PTHR45657">
    <property type="entry name" value="CRAL-TRIO DOMAIN-CONTAINING PROTEIN YKL091C-RELATED"/>
    <property type="match status" value="1"/>
</dbReference>
<protein>
    <submittedName>
        <fullName evidence="2">CRAL-TRIO domain-containing protein</fullName>
    </submittedName>
</protein>
<dbReference type="SUPFAM" id="SSF52087">
    <property type="entry name" value="CRAL/TRIO domain"/>
    <property type="match status" value="1"/>
</dbReference>
<organism evidence="2 3">
    <name type="scientific">Olpidium bornovanus</name>
    <dbReference type="NCBI Taxonomy" id="278681"/>
    <lineage>
        <taxon>Eukaryota</taxon>
        <taxon>Fungi</taxon>
        <taxon>Fungi incertae sedis</taxon>
        <taxon>Olpidiomycota</taxon>
        <taxon>Olpidiomycotina</taxon>
        <taxon>Olpidiomycetes</taxon>
        <taxon>Olpidiales</taxon>
        <taxon>Olpidiaceae</taxon>
        <taxon>Olpidium</taxon>
    </lineage>
</organism>
<evidence type="ECO:0000313" key="3">
    <source>
        <dbReference type="Proteomes" id="UP000673691"/>
    </source>
</evidence>
<feature type="domain" description="CRAL-TRIO" evidence="1">
    <location>
        <begin position="131"/>
        <end position="323"/>
    </location>
</feature>
<evidence type="ECO:0000259" key="1">
    <source>
        <dbReference type="PROSITE" id="PS50191"/>
    </source>
</evidence>
<dbReference type="Gene3D" id="3.40.525.10">
    <property type="entry name" value="CRAL-TRIO lipid binding domain"/>
    <property type="match status" value="1"/>
</dbReference>
<dbReference type="InterPro" id="IPR036865">
    <property type="entry name" value="CRAL-TRIO_dom_sf"/>
</dbReference>
<keyword evidence="3" id="KW-1185">Reference proteome</keyword>
<evidence type="ECO:0000313" key="2">
    <source>
        <dbReference type="EMBL" id="KAG5455846.1"/>
    </source>
</evidence>
<dbReference type="AlphaFoldDB" id="A0A8H7ZLZ3"/>
<dbReference type="Pfam" id="PF00650">
    <property type="entry name" value="CRAL_TRIO"/>
    <property type="match status" value="1"/>
</dbReference>
<dbReference type="PANTHER" id="PTHR45657:SF1">
    <property type="entry name" value="CRAL-TRIO DOMAIN-CONTAINING PROTEIN YKL091C-RELATED"/>
    <property type="match status" value="1"/>
</dbReference>
<dbReference type="InterPro" id="IPR036273">
    <property type="entry name" value="CRAL/TRIO_N_dom_sf"/>
</dbReference>
<sequence>MTLPTGSDLGAVSKPSARQLEVLRALLPADLRDKHDNGVLQSDDGALLRRATLARFLVARDGNAAKAAEMLVACESWRKSRSLDDARVPPEVAVSIPVRGYRSVVDANLPGEETGLLPEYCHRLNKYWAGGGYHGVDRAGQPGYHDAKGLAKHVKVEEFVDWHIRNMELFQRVLLKECEDNSRRRALARSRGVPNGTVAVVESGNGAGTATESVPFLRPKMTAIFDCEGMGFHQFHVPALKFAQAVSELDQKYYPETLNMVFIVNAPRMFVSMWNIIKKWLNQTIIDKIRILGGRSDYQPVLTKYIPEHVLPTFLGGTCTCSHIPGWYRRVNGW</sequence>
<comment type="caution">
    <text evidence="2">The sequence shown here is derived from an EMBL/GenBank/DDBJ whole genome shotgun (WGS) entry which is preliminary data.</text>
</comment>
<accession>A0A8H7ZLZ3</accession>
<dbReference type="PROSITE" id="PS50191">
    <property type="entry name" value="CRAL_TRIO"/>
    <property type="match status" value="1"/>
</dbReference>
<dbReference type="InterPro" id="IPR051026">
    <property type="entry name" value="PI/PC_transfer"/>
</dbReference>